<keyword evidence="1" id="KW-1133">Transmembrane helix</keyword>
<dbReference type="Proteomes" id="UP000182489">
    <property type="component" value="Unassembled WGS sequence"/>
</dbReference>
<dbReference type="NCBIfam" id="NF041538">
    <property type="entry name" value="PEP_EDSA_1"/>
    <property type="match status" value="1"/>
</dbReference>
<protein>
    <recommendedName>
        <fullName evidence="5">PEP-CTERM sorting domain-containing protein</fullName>
    </recommendedName>
</protein>
<organism evidence="3 4">
    <name type="scientific">Janthinobacterium lividum</name>
    <dbReference type="NCBI Taxonomy" id="29581"/>
    <lineage>
        <taxon>Bacteria</taxon>
        <taxon>Pseudomonadati</taxon>
        <taxon>Pseudomonadota</taxon>
        <taxon>Betaproteobacteria</taxon>
        <taxon>Burkholderiales</taxon>
        <taxon>Oxalobacteraceae</taxon>
        <taxon>Janthinobacterium</taxon>
    </lineage>
</organism>
<evidence type="ECO:0008006" key="5">
    <source>
        <dbReference type="Google" id="ProtNLM"/>
    </source>
</evidence>
<gene>
    <name evidence="3" type="ORF">SAMN03097694_0992</name>
</gene>
<sequence length="332" mass="33493">MTTFLCTRLSTALLALLLLASSGTASAAAYGYSYTSVFGLVISNPTGSTTLISNIDLSRTTATLNGSSIINGGSNEIDAPQATRGAVTKGQNDFTQQGMGNAAYARGEAQIITSQIPPFPPGSTSTHTVNAAETFLTGGGSADASGRNGSSTALSINFVVGQPGATLAFDFQALPFMQLYLDALAGTGSAATTNMAMTFSIIDDNGQIVFNWAPDGSLGSGIVGGTELADAANLNTGYAQTPLTSGSVFTYDPSGCGAPTGTGTGKTCGGQYGAVTDNLVAGNYTLVLNMLNSSELAYVPGVTTVALPGTLPLLAAGLAALACLAPRRRHRR</sequence>
<evidence type="ECO:0000313" key="3">
    <source>
        <dbReference type="EMBL" id="SFX16406.1"/>
    </source>
</evidence>
<feature type="chain" id="PRO_5044339809" description="PEP-CTERM sorting domain-containing protein" evidence="2">
    <location>
        <begin position="28"/>
        <end position="332"/>
    </location>
</feature>
<dbReference type="AlphaFoldDB" id="A0AB38C3K4"/>
<keyword evidence="1" id="KW-0812">Transmembrane</keyword>
<feature type="signal peptide" evidence="2">
    <location>
        <begin position="1"/>
        <end position="27"/>
    </location>
</feature>
<name>A0AB38C3K4_9BURK</name>
<dbReference type="RefSeq" id="WP_139248203.1">
    <property type="nucleotide sequence ID" value="NZ_FPKH01000001.1"/>
</dbReference>
<keyword evidence="2" id="KW-0732">Signal</keyword>
<comment type="caution">
    <text evidence="3">The sequence shown here is derived from an EMBL/GenBank/DDBJ whole genome shotgun (WGS) entry which is preliminary data.</text>
</comment>
<proteinExistence type="predicted"/>
<evidence type="ECO:0000256" key="2">
    <source>
        <dbReference type="SAM" id="SignalP"/>
    </source>
</evidence>
<keyword evidence="1" id="KW-0472">Membrane</keyword>
<accession>A0AB38C3K4</accession>
<evidence type="ECO:0000313" key="4">
    <source>
        <dbReference type="Proteomes" id="UP000182489"/>
    </source>
</evidence>
<dbReference type="EMBL" id="FPKH01000001">
    <property type="protein sequence ID" value="SFX16406.1"/>
    <property type="molecule type" value="Genomic_DNA"/>
</dbReference>
<reference evidence="3 4" key="1">
    <citation type="submission" date="2016-11" db="EMBL/GenBank/DDBJ databases">
        <authorList>
            <person name="Varghese N."/>
            <person name="Submissions S."/>
        </authorList>
    </citation>
    <scope>NUCLEOTIDE SEQUENCE [LARGE SCALE GENOMIC DNA]</scope>
    <source>
        <strain evidence="3 4">NFR18</strain>
    </source>
</reference>
<evidence type="ECO:0000256" key="1">
    <source>
        <dbReference type="SAM" id="Phobius"/>
    </source>
</evidence>
<feature type="transmembrane region" description="Helical" evidence="1">
    <location>
        <begin position="305"/>
        <end position="325"/>
    </location>
</feature>
<dbReference type="InterPro" id="IPR048213">
    <property type="entry name" value="EDSA_1-like"/>
</dbReference>